<dbReference type="PANTHER" id="PTHR43833:SF7">
    <property type="entry name" value="KTR SYSTEM POTASSIUM UPTAKE PROTEIN C"/>
    <property type="match status" value="1"/>
</dbReference>
<dbReference type="InterPro" id="IPR036291">
    <property type="entry name" value="NAD(P)-bd_dom_sf"/>
</dbReference>
<evidence type="ECO:0000259" key="2">
    <source>
        <dbReference type="PROSITE" id="PS51202"/>
    </source>
</evidence>
<dbReference type="InterPro" id="IPR003148">
    <property type="entry name" value="RCK_N"/>
</dbReference>
<dbReference type="GO" id="GO:0006813">
    <property type="term" value="P:potassium ion transport"/>
    <property type="evidence" value="ECO:0007669"/>
    <property type="project" value="InterPro"/>
</dbReference>
<accession>A0A645ECG7</accession>
<dbReference type="InterPro" id="IPR006037">
    <property type="entry name" value="RCK_C"/>
</dbReference>
<gene>
    <name evidence="3" type="primary">ktrA_27</name>
    <name evidence="3" type="ORF">SDC9_145537</name>
</gene>
<organism evidence="3">
    <name type="scientific">bioreactor metagenome</name>
    <dbReference type="NCBI Taxonomy" id="1076179"/>
    <lineage>
        <taxon>unclassified sequences</taxon>
        <taxon>metagenomes</taxon>
        <taxon>ecological metagenomes</taxon>
    </lineage>
</organism>
<sequence length="216" mass="23988">MAKNYAILGIDMFGKSVAETLYALGQEVLALDIDEKKVASIVNNVTHAVQGNACDENVLAQLGIRNFDVVIITFDKDIQRSILVTVLCKEQGVKFVCAKAQSPMHAKLLTKIGADKVIFPEKEMGERMARSMVSENVLDYINLSADHSLTEIRVPAEWQGKTLAEIDMRRRYGLNVIAITFEDKMNIAPRPDYMLRQGDLLFIVGSNADIAKVSKL</sequence>
<dbReference type="PROSITE" id="PS51201">
    <property type="entry name" value="RCK_N"/>
    <property type="match status" value="1"/>
</dbReference>
<dbReference type="EMBL" id="VSSQ01044528">
    <property type="protein sequence ID" value="MPM98352.1"/>
    <property type="molecule type" value="Genomic_DNA"/>
</dbReference>
<evidence type="ECO:0000259" key="1">
    <source>
        <dbReference type="PROSITE" id="PS51201"/>
    </source>
</evidence>
<dbReference type="SUPFAM" id="SSF51735">
    <property type="entry name" value="NAD(P)-binding Rossmann-fold domains"/>
    <property type="match status" value="1"/>
</dbReference>
<dbReference type="GO" id="GO:0008324">
    <property type="term" value="F:monoatomic cation transmembrane transporter activity"/>
    <property type="evidence" value="ECO:0007669"/>
    <property type="project" value="InterPro"/>
</dbReference>
<comment type="caution">
    <text evidence="3">The sequence shown here is derived from an EMBL/GenBank/DDBJ whole genome shotgun (WGS) entry which is preliminary data.</text>
</comment>
<dbReference type="Gene3D" id="3.40.50.720">
    <property type="entry name" value="NAD(P)-binding Rossmann-like Domain"/>
    <property type="match status" value="1"/>
</dbReference>
<reference evidence="3" key="1">
    <citation type="submission" date="2019-08" db="EMBL/GenBank/DDBJ databases">
        <authorList>
            <person name="Kucharzyk K."/>
            <person name="Murdoch R.W."/>
            <person name="Higgins S."/>
            <person name="Loffler F."/>
        </authorList>
    </citation>
    <scope>NUCLEOTIDE SEQUENCE</scope>
</reference>
<dbReference type="SUPFAM" id="SSF116726">
    <property type="entry name" value="TrkA C-terminal domain-like"/>
    <property type="match status" value="1"/>
</dbReference>
<feature type="domain" description="RCK N-terminal" evidence="1">
    <location>
        <begin position="2"/>
        <end position="118"/>
    </location>
</feature>
<feature type="domain" description="RCK C-terminal" evidence="2">
    <location>
        <begin position="135"/>
        <end position="216"/>
    </location>
</feature>
<dbReference type="Pfam" id="PF02080">
    <property type="entry name" value="TrkA_C"/>
    <property type="match status" value="1"/>
</dbReference>
<proteinExistence type="predicted"/>
<protein>
    <submittedName>
        <fullName evidence="3">Ktr system potassium uptake protein A</fullName>
    </submittedName>
</protein>
<dbReference type="PANTHER" id="PTHR43833">
    <property type="entry name" value="POTASSIUM CHANNEL PROTEIN 2-RELATED-RELATED"/>
    <property type="match status" value="1"/>
</dbReference>
<dbReference type="PROSITE" id="PS51202">
    <property type="entry name" value="RCK_C"/>
    <property type="match status" value="1"/>
</dbReference>
<dbReference type="Pfam" id="PF02254">
    <property type="entry name" value="TrkA_N"/>
    <property type="match status" value="1"/>
</dbReference>
<evidence type="ECO:0000313" key="3">
    <source>
        <dbReference type="EMBL" id="MPM98352.1"/>
    </source>
</evidence>
<dbReference type="Gene3D" id="3.30.70.1450">
    <property type="entry name" value="Regulator of K+ conductance, C-terminal domain"/>
    <property type="match status" value="1"/>
</dbReference>
<name>A0A645ECG7_9ZZZZ</name>
<dbReference type="AlphaFoldDB" id="A0A645ECG7"/>
<dbReference type="InterPro" id="IPR036721">
    <property type="entry name" value="RCK_C_sf"/>
</dbReference>
<dbReference type="InterPro" id="IPR050721">
    <property type="entry name" value="Trk_Ktr_HKT_K-transport"/>
</dbReference>